<dbReference type="SUPFAM" id="SSF52317">
    <property type="entry name" value="Class I glutamine amidotransferase-like"/>
    <property type="match status" value="1"/>
</dbReference>
<evidence type="ECO:0000313" key="5">
    <source>
        <dbReference type="EMBL" id="RAZ72982.1"/>
    </source>
</evidence>
<reference evidence="5 6" key="1">
    <citation type="submission" date="2018-07" db="EMBL/GenBank/DDBJ databases">
        <title>Diversity of Mesorhizobium strains in Brazil.</title>
        <authorList>
            <person name="Helene L.C.F."/>
            <person name="Dall'Agnol R."/>
            <person name="Delamuta J.R.M."/>
            <person name="Hungria M."/>
        </authorList>
    </citation>
    <scope>NUCLEOTIDE SEQUENCE [LARGE SCALE GENOMIC DNA]</scope>
    <source>
        <strain evidence="5 6">CNPSo 3140</strain>
    </source>
</reference>
<sequence length="363" mass="40059">MRRRSRAELLIAIERTCDLMNAPFSAGDRSRVVGWTAGRPQIEGRDEVFRVSILALPGFSQLSLSSFVEPLRLANAVAERRFFEWTVVSPDRGPVECASGLTLAVGGDFAGVAESIQACKGPSMVIVCAGEQVERQISACLSRVLRLCKRFGTPLVALGTATWLLAESGVLDDIACTIHWDKRAALAETFARLLVTDRLFVREAQLATCAGEFASFDLVMDLISEQLGKEIALAVCRHTTAGHWRSASDRQWTITGSQTITSKALADIIRIMEEHVEDPLPLRDIARCVGRSRRQIERLFARCVSSSPMRYYMTLRLSRAKRLIQQTDLPIVEIAVACGFASASHFSKCFRQVYGCNPSTCRG</sequence>
<dbReference type="OrthoDB" id="8421133at2"/>
<dbReference type="CDD" id="cd03136">
    <property type="entry name" value="GATase1_AraC_ArgR_like"/>
    <property type="match status" value="1"/>
</dbReference>
<protein>
    <submittedName>
        <fullName evidence="5">Transcriptional regulator</fullName>
    </submittedName>
</protein>
<keyword evidence="1" id="KW-0805">Transcription regulation</keyword>
<dbReference type="SUPFAM" id="SSF46689">
    <property type="entry name" value="Homeodomain-like"/>
    <property type="match status" value="2"/>
</dbReference>
<evidence type="ECO:0000313" key="6">
    <source>
        <dbReference type="Proteomes" id="UP000251956"/>
    </source>
</evidence>
<dbReference type="Pfam" id="PF12833">
    <property type="entry name" value="HTH_18"/>
    <property type="match status" value="1"/>
</dbReference>
<keyword evidence="6" id="KW-1185">Reference proteome</keyword>
<dbReference type="Pfam" id="PF01965">
    <property type="entry name" value="DJ-1_PfpI"/>
    <property type="match status" value="1"/>
</dbReference>
<gene>
    <name evidence="5" type="ORF">DPM35_26715</name>
</gene>
<dbReference type="PRINTS" id="PR00032">
    <property type="entry name" value="HTHARAC"/>
</dbReference>
<dbReference type="SMART" id="SM00342">
    <property type="entry name" value="HTH_ARAC"/>
    <property type="match status" value="1"/>
</dbReference>
<dbReference type="Gene3D" id="3.40.50.880">
    <property type="match status" value="1"/>
</dbReference>
<dbReference type="InterPro" id="IPR020449">
    <property type="entry name" value="Tscrpt_reg_AraC-type_HTH"/>
</dbReference>
<accession>A0A330GKF3</accession>
<dbReference type="AlphaFoldDB" id="A0A330GKF3"/>
<dbReference type="GO" id="GO:0003700">
    <property type="term" value="F:DNA-binding transcription factor activity"/>
    <property type="evidence" value="ECO:0007669"/>
    <property type="project" value="InterPro"/>
</dbReference>
<name>A0A330GKF3_9HYPH</name>
<dbReference type="PROSITE" id="PS00041">
    <property type="entry name" value="HTH_ARAC_FAMILY_1"/>
    <property type="match status" value="1"/>
</dbReference>
<dbReference type="PROSITE" id="PS01124">
    <property type="entry name" value="HTH_ARAC_FAMILY_2"/>
    <property type="match status" value="1"/>
</dbReference>
<dbReference type="InterPro" id="IPR018062">
    <property type="entry name" value="HTH_AraC-typ_CS"/>
</dbReference>
<dbReference type="Proteomes" id="UP000251956">
    <property type="component" value="Unassembled WGS sequence"/>
</dbReference>
<dbReference type="GO" id="GO:0043565">
    <property type="term" value="F:sequence-specific DNA binding"/>
    <property type="evidence" value="ECO:0007669"/>
    <property type="project" value="InterPro"/>
</dbReference>
<evidence type="ECO:0000256" key="2">
    <source>
        <dbReference type="ARBA" id="ARBA00023125"/>
    </source>
</evidence>
<dbReference type="InterPro" id="IPR002818">
    <property type="entry name" value="DJ-1/PfpI"/>
</dbReference>
<dbReference type="InterPro" id="IPR018060">
    <property type="entry name" value="HTH_AraC"/>
</dbReference>
<dbReference type="EMBL" id="QMBQ01000009">
    <property type="protein sequence ID" value="RAZ72982.1"/>
    <property type="molecule type" value="Genomic_DNA"/>
</dbReference>
<evidence type="ECO:0000256" key="1">
    <source>
        <dbReference type="ARBA" id="ARBA00023015"/>
    </source>
</evidence>
<feature type="domain" description="HTH araC/xylS-type" evidence="4">
    <location>
        <begin position="266"/>
        <end position="363"/>
    </location>
</feature>
<keyword evidence="2" id="KW-0238">DNA-binding</keyword>
<dbReference type="PANTHER" id="PTHR43280">
    <property type="entry name" value="ARAC-FAMILY TRANSCRIPTIONAL REGULATOR"/>
    <property type="match status" value="1"/>
</dbReference>
<proteinExistence type="predicted"/>
<evidence type="ECO:0000259" key="4">
    <source>
        <dbReference type="PROSITE" id="PS01124"/>
    </source>
</evidence>
<dbReference type="InterPro" id="IPR029062">
    <property type="entry name" value="Class_I_gatase-like"/>
</dbReference>
<organism evidence="5 6">
    <name type="scientific">Mesorhizobium atlanticum</name>
    <dbReference type="NCBI Taxonomy" id="2233532"/>
    <lineage>
        <taxon>Bacteria</taxon>
        <taxon>Pseudomonadati</taxon>
        <taxon>Pseudomonadota</taxon>
        <taxon>Alphaproteobacteria</taxon>
        <taxon>Hyphomicrobiales</taxon>
        <taxon>Phyllobacteriaceae</taxon>
        <taxon>Mesorhizobium</taxon>
    </lineage>
</organism>
<dbReference type="PANTHER" id="PTHR43280:SF2">
    <property type="entry name" value="HTH-TYPE TRANSCRIPTIONAL REGULATOR EXSA"/>
    <property type="match status" value="1"/>
</dbReference>
<dbReference type="InterPro" id="IPR009057">
    <property type="entry name" value="Homeodomain-like_sf"/>
</dbReference>
<keyword evidence="3" id="KW-0804">Transcription</keyword>
<comment type="caution">
    <text evidence="5">The sequence shown here is derived from an EMBL/GenBank/DDBJ whole genome shotgun (WGS) entry which is preliminary data.</text>
</comment>
<dbReference type="Gene3D" id="1.10.10.60">
    <property type="entry name" value="Homeodomain-like"/>
    <property type="match status" value="1"/>
</dbReference>
<evidence type="ECO:0000256" key="3">
    <source>
        <dbReference type="ARBA" id="ARBA00023163"/>
    </source>
</evidence>